<comment type="function">
    <text evidence="11">Member of the two-component regulatory system NtrB/NtrC, which controls expression of the nitrogen-regulated (ntr) genes in response to nitrogen limitation. Under conditions of nitrogen limitation, NtrB autophosphorylates and transfers the phosphoryl group to NtrC. In the presence of nitrogen, acts as a phosphatase that dephosphorylates and inactivates NtrC.</text>
</comment>
<dbReference type="PROSITE" id="PS50109">
    <property type="entry name" value="HIS_KIN"/>
    <property type="match status" value="1"/>
</dbReference>
<evidence type="ECO:0000256" key="4">
    <source>
        <dbReference type="ARBA" id="ARBA00022679"/>
    </source>
</evidence>
<evidence type="ECO:0000256" key="13">
    <source>
        <dbReference type="ARBA" id="ARBA00042313"/>
    </source>
</evidence>
<evidence type="ECO:0000256" key="11">
    <source>
        <dbReference type="ARBA" id="ARBA00037696"/>
    </source>
</evidence>
<dbReference type="Pfam" id="PF00989">
    <property type="entry name" value="PAS"/>
    <property type="match status" value="1"/>
</dbReference>
<dbReference type="Pfam" id="PF02518">
    <property type="entry name" value="HATPase_c"/>
    <property type="match status" value="1"/>
</dbReference>
<dbReference type="InterPro" id="IPR003661">
    <property type="entry name" value="HisK_dim/P_dom"/>
</dbReference>
<dbReference type="GO" id="GO:0000155">
    <property type="term" value="F:phosphorelay sensor kinase activity"/>
    <property type="evidence" value="ECO:0007669"/>
    <property type="project" value="InterPro"/>
</dbReference>
<dbReference type="SUPFAM" id="SSF55785">
    <property type="entry name" value="PYP-like sensor domain (PAS domain)"/>
    <property type="match status" value="1"/>
</dbReference>
<dbReference type="InterPro" id="IPR000014">
    <property type="entry name" value="PAS"/>
</dbReference>
<dbReference type="InterPro" id="IPR035965">
    <property type="entry name" value="PAS-like_dom_sf"/>
</dbReference>
<dbReference type="InterPro" id="IPR003594">
    <property type="entry name" value="HATPase_dom"/>
</dbReference>
<evidence type="ECO:0000313" key="18">
    <source>
        <dbReference type="Proteomes" id="UP000092695"/>
    </source>
</evidence>
<dbReference type="AlphaFoldDB" id="A0A193LKD1"/>
<evidence type="ECO:0000256" key="7">
    <source>
        <dbReference type="ARBA" id="ARBA00022801"/>
    </source>
</evidence>
<dbReference type="InterPro" id="IPR005467">
    <property type="entry name" value="His_kinase_dom"/>
</dbReference>
<dbReference type="SMART" id="SM00388">
    <property type="entry name" value="HisKA"/>
    <property type="match status" value="1"/>
</dbReference>
<evidence type="ECO:0000256" key="1">
    <source>
        <dbReference type="ARBA" id="ARBA00000085"/>
    </source>
</evidence>
<keyword evidence="3" id="KW-0597">Phosphoprotein</keyword>
<dbReference type="Gene3D" id="3.30.450.20">
    <property type="entry name" value="PAS domain"/>
    <property type="match status" value="1"/>
</dbReference>
<reference evidence="17 18" key="1">
    <citation type="submission" date="2016-06" db="EMBL/GenBank/DDBJ databases">
        <title>Complete genome sequence of a deep-branching marine Gamma Proteobacterium Woeseia oceani type strain XK5.</title>
        <authorList>
            <person name="Mu D."/>
            <person name="Du Z."/>
        </authorList>
    </citation>
    <scope>NUCLEOTIDE SEQUENCE [LARGE SCALE GENOMIC DNA]</scope>
    <source>
        <strain evidence="17 18">XK5</strain>
    </source>
</reference>
<dbReference type="GO" id="GO:0016787">
    <property type="term" value="F:hydrolase activity"/>
    <property type="evidence" value="ECO:0007669"/>
    <property type="project" value="UniProtKB-KW"/>
</dbReference>
<dbReference type="InterPro" id="IPR004358">
    <property type="entry name" value="Sig_transdc_His_kin-like_C"/>
</dbReference>
<dbReference type="PANTHER" id="PTHR43065">
    <property type="entry name" value="SENSOR HISTIDINE KINASE"/>
    <property type="match status" value="1"/>
</dbReference>
<dbReference type="GO" id="GO:0006355">
    <property type="term" value="P:regulation of DNA-templated transcription"/>
    <property type="evidence" value="ECO:0007669"/>
    <property type="project" value="InterPro"/>
</dbReference>
<dbReference type="InterPro" id="IPR013767">
    <property type="entry name" value="PAS_fold"/>
</dbReference>
<dbReference type="NCBIfam" id="NF008293">
    <property type="entry name" value="PRK11073.1"/>
    <property type="match status" value="1"/>
</dbReference>
<keyword evidence="4" id="KW-0808">Transferase</keyword>
<keyword evidence="8" id="KW-0067">ATP-binding</keyword>
<evidence type="ECO:0000256" key="2">
    <source>
        <dbReference type="ARBA" id="ARBA00012438"/>
    </source>
</evidence>
<feature type="domain" description="Histidine kinase" evidence="15">
    <location>
        <begin position="138"/>
        <end position="350"/>
    </location>
</feature>
<dbReference type="SUPFAM" id="SSF55874">
    <property type="entry name" value="ATPase domain of HSP90 chaperone/DNA topoisomerase II/histidine kinase"/>
    <property type="match status" value="1"/>
</dbReference>
<evidence type="ECO:0000256" key="3">
    <source>
        <dbReference type="ARBA" id="ARBA00022553"/>
    </source>
</evidence>
<dbReference type="PRINTS" id="PR00344">
    <property type="entry name" value="BCTRLSENSOR"/>
</dbReference>
<dbReference type="Pfam" id="PF00512">
    <property type="entry name" value="HisKA"/>
    <property type="match status" value="1"/>
</dbReference>
<feature type="domain" description="PAS" evidence="16">
    <location>
        <begin position="9"/>
        <end position="57"/>
    </location>
</feature>
<organism evidence="17 18">
    <name type="scientific">Woeseia oceani</name>
    <dbReference type="NCBI Taxonomy" id="1548547"/>
    <lineage>
        <taxon>Bacteria</taxon>
        <taxon>Pseudomonadati</taxon>
        <taxon>Pseudomonadota</taxon>
        <taxon>Gammaproteobacteria</taxon>
        <taxon>Woeseiales</taxon>
        <taxon>Woeseiaceae</taxon>
        <taxon>Woeseia</taxon>
    </lineage>
</organism>
<dbReference type="STRING" id="1548547.BA177_18185"/>
<dbReference type="Gene3D" id="3.30.565.10">
    <property type="entry name" value="Histidine kinase-like ATPase, C-terminal domain"/>
    <property type="match status" value="1"/>
</dbReference>
<dbReference type="EC" id="2.7.13.3" evidence="2"/>
<dbReference type="CDD" id="cd00130">
    <property type="entry name" value="PAS"/>
    <property type="match status" value="1"/>
</dbReference>
<evidence type="ECO:0000256" key="9">
    <source>
        <dbReference type="ARBA" id="ARBA00023012"/>
    </source>
</evidence>
<evidence type="ECO:0000256" key="12">
    <source>
        <dbReference type="ARBA" id="ARBA00039567"/>
    </source>
</evidence>
<evidence type="ECO:0000259" key="15">
    <source>
        <dbReference type="PROSITE" id="PS50109"/>
    </source>
</evidence>
<evidence type="ECO:0000256" key="8">
    <source>
        <dbReference type="ARBA" id="ARBA00022840"/>
    </source>
</evidence>
<sequence length="357" mass="39124">MTPLPANDIFENLETAVVVLDSNLLITALNPAAENLLGISRIRAISAPLLPLVDEDETLKRVLANSLATSQTYAHELLLAPTEVHAANRMVECRVTPVAQQARSYLLVEMTDVTRRMRITRENALMIQHGAGRQMVRQLAHEIKNPLGGLRGAAQLLARELHSENLREYTDVIISEADRLVTLVNTLLGPGGPPNKQPANIHELIEYVVRLVEPELDGRLTLIRDYDPGLPSIALDRDQIVQALLNLVRNACISLNNQGTLILRTRASTNFTIGDLRHATIASIEIEDDGPGIPADLQESIFYPLVTSRAEGTGLGLPTAQELVSRHGGLIEFESRPGRTIFFVRLPLSEQTGGAHD</sequence>
<evidence type="ECO:0000313" key="17">
    <source>
        <dbReference type="EMBL" id="ANO52859.1"/>
    </source>
</evidence>
<accession>A0A193LKD1</accession>
<dbReference type="GO" id="GO:0005524">
    <property type="term" value="F:ATP binding"/>
    <property type="evidence" value="ECO:0007669"/>
    <property type="project" value="UniProtKB-KW"/>
</dbReference>
<dbReference type="PANTHER" id="PTHR43065:SF16">
    <property type="entry name" value="SENSORY HISTIDINE KINASE_PHOSPHATASE NTRB"/>
    <property type="match status" value="1"/>
</dbReference>
<dbReference type="Gene3D" id="1.10.287.130">
    <property type="match status" value="1"/>
</dbReference>
<dbReference type="EMBL" id="CP016268">
    <property type="protein sequence ID" value="ANO52859.1"/>
    <property type="molecule type" value="Genomic_DNA"/>
</dbReference>
<evidence type="ECO:0000256" key="10">
    <source>
        <dbReference type="ARBA" id="ARBA00023231"/>
    </source>
</evidence>
<dbReference type="CDD" id="cd00082">
    <property type="entry name" value="HisKA"/>
    <property type="match status" value="1"/>
</dbReference>
<evidence type="ECO:0000256" key="6">
    <source>
        <dbReference type="ARBA" id="ARBA00022777"/>
    </source>
</evidence>
<proteinExistence type="predicted"/>
<comment type="catalytic activity">
    <reaction evidence="1">
        <text>ATP + protein L-histidine = ADP + protein N-phospho-L-histidine.</text>
        <dbReference type="EC" id="2.7.13.3"/>
    </reaction>
</comment>
<dbReference type="SUPFAM" id="SSF47384">
    <property type="entry name" value="Homodimeric domain of signal transducing histidine kinase"/>
    <property type="match status" value="1"/>
</dbReference>
<gene>
    <name evidence="17" type="ORF">BA177_18185</name>
</gene>
<evidence type="ECO:0000256" key="5">
    <source>
        <dbReference type="ARBA" id="ARBA00022741"/>
    </source>
</evidence>
<dbReference type="RefSeq" id="WP_068618614.1">
    <property type="nucleotide sequence ID" value="NZ_CP016268.1"/>
</dbReference>
<dbReference type="InterPro" id="IPR036097">
    <property type="entry name" value="HisK_dim/P_sf"/>
</dbReference>
<keyword evidence="5" id="KW-0547">Nucleotide-binding</keyword>
<dbReference type="Proteomes" id="UP000092695">
    <property type="component" value="Chromosome"/>
</dbReference>
<keyword evidence="6" id="KW-0418">Kinase</keyword>
<evidence type="ECO:0000256" key="14">
    <source>
        <dbReference type="ARBA" id="ARBA00043094"/>
    </source>
</evidence>
<dbReference type="OrthoDB" id="9789238at2"/>
<name>A0A193LKD1_9GAMM</name>
<dbReference type="NCBIfam" id="TIGR00229">
    <property type="entry name" value="sensory_box"/>
    <property type="match status" value="1"/>
</dbReference>
<evidence type="ECO:0000259" key="16">
    <source>
        <dbReference type="PROSITE" id="PS50112"/>
    </source>
</evidence>
<dbReference type="SMART" id="SM00387">
    <property type="entry name" value="HATPase_c"/>
    <property type="match status" value="1"/>
</dbReference>
<dbReference type="KEGG" id="woc:BA177_18185"/>
<keyword evidence="9" id="KW-0902">Two-component regulatory system</keyword>
<keyword evidence="18" id="KW-1185">Reference proteome</keyword>
<keyword evidence="10" id="KW-0535">Nitrogen fixation</keyword>
<dbReference type="PROSITE" id="PS50112">
    <property type="entry name" value="PAS"/>
    <property type="match status" value="1"/>
</dbReference>
<dbReference type="InterPro" id="IPR036890">
    <property type="entry name" value="HATPase_C_sf"/>
</dbReference>
<keyword evidence="7" id="KW-0378">Hydrolase</keyword>
<protein>
    <recommendedName>
        <fullName evidence="12">Sensory histidine kinase/phosphatase NtrB</fullName>
        <ecNumber evidence="2">2.7.13.3</ecNumber>
    </recommendedName>
    <alternativeName>
        <fullName evidence="13">Nitrogen regulation protein NR(II)</fullName>
    </alternativeName>
    <alternativeName>
        <fullName evidence="14">Nitrogen regulator II</fullName>
    </alternativeName>
</protein>